<dbReference type="SMART" id="SM00490">
    <property type="entry name" value="HELICc"/>
    <property type="match status" value="1"/>
</dbReference>
<name>A0ABN7T723_OIKDI</name>
<keyword evidence="4 7" id="KW-0347">Helicase</keyword>
<dbReference type="SUPFAM" id="SSF52540">
    <property type="entry name" value="P-loop containing nucleoside triphosphate hydrolases"/>
    <property type="match status" value="1"/>
</dbReference>
<evidence type="ECO:0000256" key="3">
    <source>
        <dbReference type="ARBA" id="ARBA00022801"/>
    </source>
</evidence>
<evidence type="ECO:0000256" key="6">
    <source>
        <dbReference type="PROSITE-ProRule" id="PRU00552"/>
    </source>
</evidence>
<dbReference type="Proteomes" id="UP001158576">
    <property type="component" value="Chromosome 2"/>
</dbReference>
<feature type="compositionally biased region" description="Gly residues" evidence="8">
    <location>
        <begin position="513"/>
        <end position="600"/>
    </location>
</feature>
<evidence type="ECO:0000256" key="2">
    <source>
        <dbReference type="ARBA" id="ARBA00022741"/>
    </source>
</evidence>
<evidence type="ECO:0000313" key="12">
    <source>
        <dbReference type="EMBL" id="CAG5112349.1"/>
    </source>
</evidence>
<evidence type="ECO:0000256" key="5">
    <source>
        <dbReference type="ARBA" id="ARBA00022840"/>
    </source>
</evidence>
<keyword evidence="2 7" id="KW-0547">Nucleotide-binding</keyword>
<proteinExistence type="inferred from homology"/>
<keyword evidence="3 7" id="KW-0378">Hydrolase</keyword>
<dbReference type="PROSITE" id="PS00039">
    <property type="entry name" value="DEAD_ATP_HELICASE"/>
    <property type="match status" value="1"/>
</dbReference>
<feature type="domain" description="Helicase C-terminal" evidence="10">
    <location>
        <begin position="348"/>
        <end position="508"/>
    </location>
</feature>
<keyword evidence="5 7" id="KW-0067">ATP-binding</keyword>
<reference evidence="12 13" key="1">
    <citation type="submission" date="2021-04" db="EMBL/GenBank/DDBJ databases">
        <authorList>
            <person name="Bliznina A."/>
        </authorList>
    </citation>
    <scope>NUCLEOTIDE SEQUENCE [LARGE SCALE GENOMIC DNA]</scope>
</reference>
<accession>A0ABN7T723</accession>
<dbReference type="InterPro" id="IPR014001">
    <property type="entry name" value="Helicase_ATP-bd"/>
</dbReference>
<evidence type="ECO:0000256" key="8">
    <source>
        <dbReference type="SAM" id="MobiDB-lite"/>
    </source>
</evidence>
<feature type="region of interest" description="Disordered" evidence="8">
    <location>
        <begin position="508"/>
        <end position="600"/>
    </location>
</feature>
<gene>
    <name evidence="12" type="ORF">OKIOD_LOCUS15339</name>
</gene>
<evidence type="ECO:0000313" key="13">
    <source>
        <dbReference type="Proteomes" id="UP001158576"/>
    </source>
</evidence>
<dbReference type="InterPro" id="IPR011545">
    <property type="entry name" value="DEAD/DEAH_box_helicase_dom"/>
</dbReference>
<dbReference type="EMBL" id="OU015567">
    <property type="protein sequence ID" value="CAG5112349.1"/>
    <property type="molecule type" value="Genomic_DNA"/>
</dbReference>
<comment type="similarity">
    <text evidence="7">Belongs to the DEAD box helicase family.</text>
</comment>
<dbReference type="Pfam" id="PF00270">
    <property type="entry name" value="DEAD"/>
    <property type="match status" value="1"/>
</dbReference>
<feature type="short sequence motif" description="Q motif" evidence="6">
    <location>
        <begin position="157"/>
        <end position="185"/>
    </location>
</feature>
<feature type="domain" description="DEAD-box RNA helicase Q" evidence="11">
    <location>
        <begin position="157"/>
        <end position="185"/>
    </location>
</feature>
<dbReference type="PANTHER" id="PTHR47958">
    <property type="entry name" value="ATP-DEPENDENT RNA HELICASE DBP3"/>
    <property type="match status" value="1"/>
</dbReference>
<dbReference type="InterPro" id="IPR000629">
    <property type="entry name" value="RNA-helicase_DEAD-box_CS"/>
</dbReference>
<dbReference type="Pfam" id="PF00271">
    <property type="entry name" value="Helicase_C"/>
    <property type="match status" value="1"/>
</dbReference>
<evidence type="ECO:0000259" key="11">
    <source>
        <dbReference type="PROSITE" id="PS51195"/>
    </source>
</evidence>
<evidence type="ECO:0000256" key="7">
    <source>
        <dbReference type="RuleBase" id="RU000492"/>
    </source>
</evidence>
<dbReference type="CDD" id="cd18787">
    <property type="entry name" value="SF2_C_DEAD"/>
    <property type="match status" value="1"/>
</dbReference>
<dbReference type="EC" id="3.6.4.13" evidence="1"/>
<dbReference type="InterPro" id="IPR027417">
    <property type="entry name" value="P-loop_NTPase"/>
</dbReference>
<evidence type="ECO:0000259" key="10">
    <source>
        <dbReference type="PROSITE" id="PS51194"/>
    </source>
</evidence>
<dbReference type="InterPro" id="IPR001650">
    <property type="entry name" value="Helicase_C-like"/>
</dbReference>
<keyword evidence="13" id="KW-1185">Reference proteome</keyword>
<organism evidence="12 13">
    <name type="scientific">Oikopleura dioica</name>
    <name type="common">Tunicate</name>
    <dbReference type="NCBI Taxonomy" id="34765"/>
    <lineage>
        <taxon>Eukaryota</taxon>
        <taxon>Metazoa</taxon>
        <taxon>Chordata</taxon>
        <taxon>Tunicata</taxon>
        <taxon>Appendicularia</taxon>
        <taxon>Copelata</taxon>
        <taxon>Oikopleuridae</taxon>
        <taxon>Oikopleura</taxon>
    </lineage>
</organism>
<evidence type="ECO:0000256" key="1">
    <source>
        <dbReference type="ARBA" id="ARBA00012552"/>
    </source>
</evidence>
<protein>
    <recommendedName>
        <fullName evidence="1">RNA helicase</fullName>
        <ecNumber evidence="1">3.6.4.13</ecNumber>
    </recommendedName>
</protein>
<dbReference type="SMART" id="SM00487">
    <property type="entry name" value="DEXDc"/>
    <property type="match status" value="1"/>
</dbReference>
<dbReference type="PROSITE" id="PS51195">
    <property type="entry name" value="Q_MOTIF"/>
    <property type="match status" value="1"/>
</dbReference>
<feature type="domain" description="Helicase ATP-binding" evidence="9">
    <location>
        <begin position="188"/>
        <end position="336"/>
    </location>
</feature>
<dbReference type="InterPro" id="IPR014014">
    <property type="entry name" value="RNA_helicase_DEAD_Q_motif"/>
</dbReference>
<dbReference type="PROSITE" id="PS51192">
    <property type="entry name" value="HELICASE_ATP_BIND_1"/>
    <property type="match status" value="1"/>
</dbReference>
<dbReference type="Gene3D" id="3.40.50.300">
    <property type="entry name" value="P-loop containing nucleotide triphosphate hydrolases"/>
    <property type="match status" value="3"/>
</dbReference>
<dbReference type="PROSITE" id="PS51194">
    <property type="entry name" value="HELICASE_CTER"/>
    <property type="match status" value="1"/>
</dbReference>
<evidence type="ECO:0000256" key="4">
    <source>
        <dbReference type="ARBA" id="ARBA00022806"/>
    </source>
</evidence>
<sequence>MGYGDRNGGGYGGGGGGRSYGGGGGGSRSYGGSGGGGGGYGGGRSYGGSGGGGGRSYGGGGGGYGGGSGGGGYGGGSGGGGYGSFGGGSSGDRWNTGDSFSGMKAVDYNSVANFIPIVKEFYQECEAVQNRSEAEVMEWRSQKEVYVQGPANFKPILQFLEAGIPDYLMQTISAANYLTPTTIQSQSWPIALSGADMQGIARTGSGKTLAFVLPAIIHIMAQPDLRPGDGPVAVILAPTRELAKQVQEVAEQFGRPCGVNTVAVYGGADKRRTNLHRTTFLILDEADRMLDMGFEPQIRKIVGQIRQDRQTLMFSATWPKEIQKLAADFMKTPTQIFIGNQELTANPNIEQIVEVVNDFDKPMRFNYWFQTITSKKILVFTDTKRDCDNLAYTMSNGRVRCAAIHGDKDQRERERVLMDFRNGRINVLVATDVAARGLDIDDIGTVINYDFPSQVEDYVHRIGRTARGENKGKSISFITSKHAKHAAALIKLLEQAGQLVPPELVQLSHDAPVGGGRGGGRGQKRSFGGGQGGGGPMKRGRGGFGGSGGGRGGGGSFGGGRGGGSSGGRGGGYGSGGSRGGGGYSGGGGRGGYGGGGRPY</sequence>
<feature type="region of interest" description="Disordered" evidence="8">
    <location>
        <begin position="1"/>
        <end position="34"/>
    </location>
</feature>
<evidence type="ECO:0000259" key="9">
    <source>
        <dbReference type="PROSITE" id="PS51192"/>
    </source>
</evidence>